<evidence type="ECO:0000256" key="2">
    <source>
        <dbReference type="ARBA" id="ARBA00022723"/>
    </source>
</evidence>
<dbReference type="OrthoDB" id="1844152at2759"/>
<keyword evidence="3 5" id="KW-0408">Iron</keyword>
<dbReference type="InterPro" id="IPR002401">
    <property type="entry name" value="Cyt_P450_E_grp-I"/>
</dbReference>
<evidence type="ECO:0000256" key="4">
    <source>
        <dbReference type="ARBA" id="ARBA00023033"/>
    </source>
</evidence>
<evidence type="ECO:0000313" key="6">
    <source>
        <dbReference type="EMBL" id="KAF2895167.1"/>
    </source>
</evidence>
<keyword evidence="4" id="KW-0560">Oxidoreductase</keyword>
<dbReference type="GO" id="GO:0005737">
    <property type="term" value="C:cytoplasm"/>
    <property type="evidence" value="ECO:0007669"/>
    <property type="project" value="TreeGrafter"/>
</dbReference>
<dbReference type="PRINTS" id="PR00463">
    <property type="entry name" value="EP450I"/>
</dbReference>
<dbReference type="InterPro" id="IPR036396">
    <property type="entry name" value="Cyt_P450_sf"/>
</dbReference>
<dbReference type="EMBL" id="VTPC01006161">
    <property type="protein sequence ID" value="KAF2895167.1"/>
    <property type="molecule type" value="Genomic_DNA"/>
</dbReference>
<dbReference type="GO" id="GO:0006082">
    <property type="term" value="P:organic acid metabolic process"/>
    <property type="evidence" value="ECO:0007669"/>
    <property type="project" value="TreeGrafter"/>
</dbReference>
<dbReference type="GO" id="GO:0008395">
    <property type="term" value="F:steroid hydroxylase activity"/>
    <property type="evidence" value="ECO:0007669"/>
    <property type="project" value="TreeGrafter"/>
</dbReference>
<dbReference type="AlphaFoldDB" id="A0A8K0GAX3"/>
<dbReference type="GO" id="GO:0020037">
    <property type="term" value="F:heme binding"/>
    <property type="evidence" value="ECO:0007669"/>
    <property type="project" value="InterPro"/>
</dbReference>
<comment type="similarity">
    <text evidence="1">Belongs to the cytochrome P450 family.</text>
</comment>
<dbReference type="PANTHER" id="PTHR24300:SF403">
    <property type="entry name" value="CYTOCHROME P450 306A1"/>
    <property type="match status" value="1"/>
</dbReference>
<feature type="binding site" description="axial binding residue" evidence="5">
    <location>
        <position position="327"/>
    </location>
    <ligand>
        <name>heme</name>
        <dbReference type="ChEBI" id="CHEBI:30413"/>
    </ligand>
    <ligandPart>
        <name>Fe</name>
        <dbReference type="ChEBI" id="CHEBI:18248"/>
    </ligandPart>
</feature>
<sequence length="384" mass="44182">MWRIHRKFTAKCVRLFGATKSVGPKTKKLEELIMKEVLDCTKSIQKTSDTETLGIDPLSHLQHNLGSIMCQLVFGKSWPKDDETWLWLQHLQEVGTKAIGVAGPLNFLPFLRHIPKYNKVMTFLLDGKHKTHKVYQKLIEEQQAKIDLTKPDFVPENIIQAFLLEMKSTTDIEYFSNEQFYHLLADVFGAGLDTTLSTLRWYILYMAAYPDFQKEIQKELDGLLHDRLPTVEDLPSLPITRASLAEIQRIRPVVPVGIPHATTDNIELFGFNIPKGAMILPLQWAIHMDPKVWKHPNEYNPYRFIDEEGRFFRPKEFIPFQTGKRMCIGDELANILLFLFGATILQKFKISPPADSEVDLEGEIGITLTPKPVKLVFTCRSECW</sequence>
<evidence type="ECO:0008006" key="8">
    <source>
        <dbReference type="Google" id="ProtNLM"/>
    </source>
</evidence>
<dbReference type="PRINTS" id="PR00385">
    <property type="entry name" value="P450"/>
</dbReference>
<organism evidence="6 7">
    <name type="scientific">Ignelater luminosus</name>
    <name type="common">Cucubano</name>
    <name type="synonym">Pyrophorus luminosus</name>
    <dbReference type="NCBI Taxonomy" id="2038154"/>
    <lineage>
        <taxon>Eukaryota</taxon>
        <taxon>Metazoa</taxon>
        <taxon>Ecdysozoa</taxon>
        <taxon>Arthropoda</taxon>
        <taxon>Hexapoda</taxon>
        <taxon>Insecta</taxon>
        <taxon>Pterygota</taxon>
        <taxon>Neoptera</taxon>
        <taxon>Endopterygota</taxon>
        <taxon>Coleoptera</taxon>
        <taxon>Polyphaga</taxon>
        <taxon>Elateriformia</taxon>
        <taxon>Elateroidea</taxon>
        <taxon>Elateridae</taxon>
        <taxon>Agrypninae</taxon>
        <taxon>Pyrophorini</taxon>
        <taxon>Ignelater</taxon>
    </lineage>
</organism>
<evidence type="ECO:0000313" key="7">
    <source>
        <dbReference type="Proteomes" id="UP000801492"/>
    </source>
</evidence>
<evidence type="ECO:0000256" key="3">
    <source>
        <dbReference type="ARBA" id="ARBA00023004"/>
    </source>
</evidence>
<dbReference type="InterPro" id="IPR050182">
    <property type="entry name" value="Cytochrome_P450_fam2"/>
</dbReference>
<dbReference type="Pfam" id="PF00067">
    <property type="entry name" value="p450"/>
    <property type="match status" value="1"/>
</dbReference>
<evidence type="ECO:0000256" key="5">
    <source>
        <dbReference type="PIRSR" id="PIRSR602401-1"/>
    </source>
</evidence>
<comment type="caution">
    <text evidence="6">The sequence shown here is derived from an EMBL/GenBank/DDBJ whole genome shotgun (WGS) entry which is preliminary data.</text>
</comment>
<keyword evidence="4" id="KW-0503">Monooxygenase</keyword>
<evidence type="ECO:0000256" key="1">
    <source>
        <dbReference type="ARBA" id="ARBA00010617"/>
    </source>
</evidence>
<proteinExistence type="inferred from homology"/>
<dbReference type="Gene3D" id="1.10.630.10">
    <property type="entry name" value="Cytochrome P450"/>
    <property type="match status" value="1"/>
</dbReference>
<gene>
    <name evidence="6" type="ORF">ILUMI_11006</name>
</gene>
<comment type="cofactor">
    <cofactor evidence="5">
        <name>heme</name>
        <dbReference type="ChEBI" id="CHEBI:30413"/>
    </cofactor>
</comment>
<dbReference type="GO" id="GO:0016712">
    <property type="term" value="F:oxidoreductase activity, acting on paired donors, with incorporation or reduction of molecular oxygen, reduced flavin or flavoprotein as one donor, and incorporation of one atom of oxygen"/>
    <property type="evidence" value="ECO:0007669"/>
    <property type="project" value="TreeGrafter"/>
</dbReference>
<dbReference type="Proteomes" id="UP000801492">
    <property type="component" value="Unassembled WGS sequence"/>
</dbReference>
<dbReference type="SUPFAM" id="SSF48264">
    <property type="entry name" value="Cytochrome P450"/>
    <property type="match status" value="1"/>
</dbReference>
<keyword evidence="7" id="KW-1185">Reference proteome</keyword>
<dbReference type="PANTHER" id="PTHR24300">
    <property type="entry name" value="CYTOCHROME P450 508A4-RELATED"/>
    <property type="match status" value="1"/>
</dbReference>
<keyword evidence="5" id="KW-0349">Heme</keyword>
<accession>A0A8K0GAX3</accession>
<dbReference type="InterPro" id="IPR001128">
    <property type="entry name" value="Cyt_P450"/>
</dbReference>
<dbReference type="GO" id="GO:0005506">
    <property type="term" value="F:iron ion binding"/>
    <property type="evidence" value="ECO:0007669"/>
    <property type="project" value="InterPro"/>
</dbReference>
<dbReference type="GO" id="GO:0006805">
    <property type="term" value="P:xenobiotic metabolic process"/>
    <property type="evidence" value="ECO:0007669"/>
    <property type="project" value="TreeGrafter"/>
</dbReference>
<name>A0A8K0GAX3_IGNLU</name>
<keyword evidence="2 5" id="KW-0479">Metal-binding</keyword>
<reference evidence="6" key="1">
    <citation type="submission" date="2019-08" db="EMBL/GenBank/DDBJ databases">
        <title>The genome of the North American firefly Photinus pyralis.</title>
        <authorList>
            <consortium name="Photinus pyralis genome working group"/>
            <person name="Fallon T.R."/>
            <person name="Sander Lower S.E."/>
            <person name="Weng J.-K."/>
        </authorList>
    </citation>
    <scope>NUCLEOTIDE SEQUENCE</scope>
    <source>
        <strain evidence="6">TRF0915ILg1</strain>
        <tissue evidence="6">Whole body</tissue>
    </source>
</reference>
<protein>
    <recommendedName>
        <fullName evidence="8">Cytochrome P450</fullName>
    </recommendedName>
</protein>